<keyword evidence="2" id="KW-1185">Reference proteome</keyword>
<dbReference type="Proteomes" id="UP000824782">
    <property type="component" value="Unassembled WGS sequence"/>
</dbReference>
<sequence length="151" mass="16854">MEAQLSSASVRPWWPAMPTHPHISVHDTQWEKGRVILAGQSQTQQEFCAPVNIQGHGMERWQQGESGGAVEVSKCLFFYAAPSHPHIISFNVPDNPFKRGLSHAQLGNMKTMPNEWSDFVFGIILILDFAGMTSQINTAIFSKLCILTCRT</sequence>
<comment type="caution">
    <text evidence="1">The sequence shown here is derived from an EMBL/GenBank/DDBJ whole genome shotgun (WGS) entry which is preliminary data.</text>
</comment>
<gene>
    <name evidence="1" type="ORF">GDO81_029425</name>
</gene>
<name>A0AAV6Z1X0_ENGPU</name>
<reference evidence="1" key="1">
    <citation type="thesis" date="2020" institute="ProQuest LLC" country="789 East Eisenhower Parkway, Ann Arbor, MI, USA">
        <title>Comparative Genomics and Chromosome Evolution.</title>
        <authorList>
            <person name="Mudd A.B."/>
        </authorList>
    </citation>
    <scope>NUCLEOTIDE SEQUENCE</scope>
    <source>
        <strain evidence="1">237g6f4</strain>
        <tissue evidence="1">Blood</tissue>
    </source>
</reference>
<dbReference type="EMBL" id="WNYA01008063">
    <property type="protein sequence ID" value="KAG8541245.1"/>
    <property type="molecule type" value="Genomic_DNA"/>
</dbReference>
<organism evidence="1 2">
    <name type="scientific">Engystomops pustulosus</name>
    <name type="common">Tungara frog</name>
    <name type="synonym">Physalaemus pustulosus</name>
    <dbReference type="NCBI Taxonomy" id="76066"/>
    <lineage>
        <taxon>Eukaryota</taxon>
        <taxon>Metazoa</taxon>
        <taxon>Chordata</taxon>
        <taxon>Craniata</taxon>
        <taxon>Vertebrata</taxon>
        <taxon>Euteleostomi</taxon>
        <taxon>Amphibia</taxon>
        <taxon>Batrachia</taxon>
        <taxon>Anura</taxon>
        <taxon>Neobatrachia</taxon>
        <taxon>Hyloidea</taxon>
        <taxon>Leptodactylidae</taxon>
        <taxon>Leiuperinae</taxon>
        <taxon>Engystomops</taxon>
    </lineage>
</organism>
<evidence type="ECO:0000313" key="1">
    <source>
        <dbReference type="EMBL" id="KAG8541245.1"/>
    </source>
</evidence>
<dbReference type="AlphaFoldDB" id="A0AAV6Z1X0"/>
<evidence type="ECO:0000313" key="2">
    <source>
        <dbReference type="Proteomes" id="UP000824782"/>
    </source>
</evidence>
<proteinExistence type="predicted"/>
<protein>
    <submittedName>
        <fullName evidence="1">Uncharacterized protein</fullName>
    </submittedName>
</protein>
<accession>A0AAV6Z1X0</accession>